<dbReference type="GO" id="GO:0003677">
    <property type="term" value="F:DNA binding"/>
    <property type="evidence" value="ECO:0007669"/>
    <property type="project" value="UniProtKB-KW"/>
</dbReference>
<evidence type="ECO:0000313" key="7">
    <source>
        <dbReference type="Proteomes" id="UP000460949"/>
    </source>
</evidence>
<evidence type="ECO:0000259" key="5">
    <source>
        <dbReference type="PROSITE" id="PS51000"/>
    </source>
</evidence>
<keyword evidence="2" id="KW-0238">DNA-binding</keyword>
<dbReference type="SMART" id="SM00420">
    <property type="entry name" value="HTH_DEOR"/>
    <property type="match status" value="1"/>
</dbReference>
<evidence type="ECO:0000313" key="6">
    <source>
        <dbReference type="EMBL" id="MYL21047.1"/>
    </source>
</evidence>
<proteinExistence type="predicted"/>
<sequence>MLTPERHERIIETVKNNQTASIKQLVEVTQASESTIRRDLDELEKQGHLRRVHGGASIKQSAADEPAMKEKQTKYQREKRAIASYAASFVKDGDSIFVDAGSTTYEMIPFLKQKDIIVVTNGLDHLLALTEHGIRTYVLGGLVKSRTGAVVGAGALQNLKQYRFDNCFMGVNGITLEDGFTTPDPEEAAIKQRTLQISRERFILADHTKFGETSFIQFADIHEADIITNNNGTTYKDYAEKTNIKVVTT</sequence>
<evidence type="ECO:0000256" key="3">
    <source>
        <dbReference type="ARBA" id="ARBA00023163"/>
    </source>
</evidence>
<dbReference type="SUPFAM" id="SSF46785">
    <property type="entry name" value="Winged helix' DNA-binding domain"/>
    <property type="match status" value="1"/>
</dbReference>
<name>A0A845E484_9BACI</name>
<dbReference type="PRINTS" id="PR00037">
    <property type="entry name" value="HTHLACR"/>
</dbReference>
<dbReference type="PROSITE" id="PS51000">
    <property type="entry name" value="HTH_DEOR_2"/>
    <property type="match status" value="1"/>
</dbReference>
<dbReference type="SUPFAM" id="SSF100950">
    <property type="entry name" value="NagB/RpiA/CoA transferase-like"/>
    <property type="match status" value="1"/>
</dbReference>
<dbReference type="InterPro" id="IPR036390">
    <property type="entry name" value="WH_DNA-bd_sf"/>
</dbReference>
<organism evidence="6 7">
    <name type="scientific">Halobacillus litoralis</name>
    <dbReference type="NCBI Taxonomy" id="45668"/>
    <lineage>
        <taxon>Bacteria</taxon>
        <taxon>Bacillati</taxon>
        <taxon>Bacillota</taxon>
        <taxon>Bacilli</taxon>
        <taxon>Bacillales</taxon>
        <taxon>Bacillaceae</taxon>
        <taxon>Halobacillus</taxon>
    </lineage>
</organism>
<dbReference type="InterPro" id="IPR001034">
    <property type="entry name" value="DeoR_HTH"/>
</dbReference>
<reference evidence="6 7" key="1">
    <citation type="submission" date="2019-11" db="EMBL/GenBank/DDBJ databases">
        <title>Genome sequences of 17 halophilic strains isolated from different environments.</title>
        <authorList>
            <person name="Furrow R.E."/>
        </authorList>
    </citation>
    <scope>NUCLEOTIDE SEQUENCE [LARGE SCALE GENOMIC DNA]</scope>
    <source>
        <strain evidence="6 7">22511_23_Filter</strain>
    </source>
</reference>
<keyword evidence="1" id="KW-0805">Transcription regulation</keyword>
<dbReference type="Gene3D" id="3.40.50.1360">
    <property type="match status" value="1"/>
</dbReference>
<evidence type="ECO:0000256" key="2">
    <source>
        <dbReference type="ARBA" id="ARBA00023125"/>
    </source>
</evidence>
<dbReference type="InterPro" id="IPR018356">
    <property type="entry name" value="Tscrpt_reg_HTH_DeoR_CS"/>
</dbReference>
<gene>
    <name evidence="6" type="ORF">GLW04_14175</name>
</gene>
<dbReference type="AlphaFoldDB" id="A0A845E484"/>
<evidence type="ECO:0000256" key="4">
    <source>
        <dbReference type="SAM" id="MobiDB-lite"/>
    </source>
</evidence>
<dbReference type="Proteomes" id="UP000460949">
    <property type="component" value="Unassembled WGS sequence"/>
</dbReference>
<dbReference type="PROSITE" id="PS00894">
    <property type="entry name" value="HTH_DEOR_1"/>
    <property type="match status" value="1"/>
</dbReference>
<dbReference type="InterPro" id="IPR036388">
    <property type="entry name" value="WH-like_DNA-bd_sf"/>
</dbReference>
<dbReference type="InterPro" id="IPR037171">
    <property type="entry name" value="NagB/RpiA_transferase-like"/>
</dbReference>
<dbReference type="PANTHER" id="PTHR30363">
    <property type="entry name" value="HTH-TYPE TRANSCRIPTIONAL REGULATOR SRLR-RELATED"/>
    <property type="match status" value="1"/>
</dbReference>
<keyword evidence="3" id="KW-0804">Transcription</keyword>
<dbReference type="InterPro" id="IPR050313">
    <property type="entry name" value="Carb_Metab_HTH_regulators"/>
</dbReference>
<dbReference type="EMBL" id="WMET01000003">
    <property type="protein sequence ID" value="MYL21047.1"/>
    <property type="molecule type" value="Genomic_DNA"/>
</dbReference>
<accession>A0A845E484</accession>
<dbReference type="Pfam" id="PF08220">
    <property type="entry name" value="HTH_DeoR"/>
    <property type="match status" value="1"/>
</dbReference>
<dbReference type="GO" id="GO:0003700">
    <property type="term" value="F:DNA-binding transcription factor activity"/>
    <property type="evidence" value="ECO:0007669"/>
    <property type="project" value="InterPro"/>
</dbReference>
<dbReference type="InterPro" id="IPR014036">
    <property type="entry name" value="DeoR-like_C"/>
</dbReference>
<dbReference type="Pfam" id="PF00455">
    <property type="entry name" value="DeoRC"/>
    <property type="match status" value="1"/>
</dbReference>
<dbReference type="Gene3D" id="1.10.10.10">
    <property type="entry name" value="Winged helix-like DNA-binding domain superfamily/Winged helix DNA-binding domain"/>
    <property type="match status" value="1"/>
</dbReference>
<evidence type="ECO:0000256" key="1">
    <source>
        <dbReference type="ARBA" id="ARBA00023015"/>
    </source>
</evidence>
<dbReference type="PANTHER" id="PTHR30363:SF56">
    <property type="entry name" value="TRANSCRIPTIONAL REGULATOR, DEOR FAMILY"/>
    <property type="match status" value="1"/>
</dbReference>
<dbReference type="RefSeq" id="WP_160838376.1">
    <property type="nucleotide sequence ID" value="NZ_WMET01000003.1"/>
</dbReference>
<comment type="caution">
    <text evidence="6">The sequence shown here is derived from an EMBL/GenBank/DDBJ whole genome shotgun (WGS) entry which is preliminary data.</text>
</comment>
<feature type="region of interest" description="Disordered" evidence="4">
    <location>
        <begin position="51"/>
        <end position="74"/>
    </location>
</feature>
<protein>
    <submittedName>
        <fullName evidence="6">DeoR family transcriptional regulator</fullName>
    </submittedName>
</protein>
<dbReference type="OrthoDB" id="9797223at2"/>
<feature type="domain" description="HTH deoR-type" evidence="5">
    <location>
        <begin position="3"/>
        <end position="58"/>
    </location>
</feature>
<dbReference type="SMART" id="SM01134">
    <property type="entry name" value="DeoRC"/>
    <property type="match status" value="1"/>
</dbReference>